<dbReference type="EMBL" id="JARKIB010000081">
    <property type="protein sequence ID" value="KAJ7746070.1"/>
    <property type="molecule type" value="Genomic_DNA"/>
</dbReference>
<evidence type="ECO:0000313" key="1">
    <source>
        <dbReference type="EMBL" id="KAJ7746070.1"/>
    </source>
</evidence>
<dbReference type="AlphaFoldDB" id="A0AAD7ILS7"/>
<evidence type="ECO:0000313" key="2">
    <source>
        <dbReference type="Proteomes" id="UP001215598"/>
    </source>
</evidence>
<proteinExistence type="predicted"/>
<dbReference type="Proteomes" id="UP001215598">
    <property type="component" value="Unassembled WGS sequence"/>
</dbReference>
<protein>
    <submittedName>
        <fullName evidence="1">Uncharacterized protein</fullName>
    </submittedName>
</protein>
<accession>A0AAD7ILS7</accession>
<sequence>MRSGTPEETASRVREILANFDINPQHLLDLLRTTRGIVSGSAALLMVTDMDFKPGDLDIYIPASQDQTALLLVQRRLGYQLKKSSARSYENNADIKRVHLLTKGRNKIHVVTTEGENAAATIFRFHSTIVMNLLTAWGIYCAYPSLTLKRKGVANLPTLLNDLSLSIRSRTCYEKYRSRGVTLENDVRKFPEHAAHICHASAECPHTVRSTSDGKGLYVELFNQPPHEVQRQEMGEYTTVWMLGGPMCSSGNTFCTGFNKSLASIMKTVRVPATRSN</sequence>
<comment type="caution">
    <text evidence="1">The sequence shown here is derived from an EMBL/GenBank/DDBJ whole genome shotgun (WGS) entry which is preliminary data.</text>
</comment>
<organism evidence="1 2">
    <name type="scientific">Mycena metata</name>
    <dbReference type="NCBI Taxonomy" id="1033252"/>
    <lineage>
        <taxon>Eukaryota</taxon>
        <taxon>Fungi</taxon>
        <taxon>Dikarya</taxon>
        <taxon>Basidiomycota</taxon>
        <taxon>Agaricomycotina</taxon>
        <taxon>Agaricomycetes</taxon>
        <taxon>Agaricomycetidae</taxon>
        <taxon>Agaricales</taxon>
        <taxon>Marasmiineae</taxon>
        <taxon>Mycenaceae</taxon>
        <taxon>Mycena</taxon>
    </lineage>
</organism>
<gene>
    <name evidence="1" type="ORF">B0H16DRAFT_1855472</name>
</gene>
<name>A0AAD7ILS7_9AGAR</name>
<keyword evidence="2" id="KW-1185">Reference proteome</keyword>
<reference evidence="1" key="1">
    <citation type="submission" date="2023-03" db="EMBL/GenBank/DDBJ databases">
        <title>Massive genome expansion in bonnet fungi (Mycena s.s.) driven by repeated elements and novel gene families across ecological guilds.</title>
        <authorList>
            <consortium name="Lawrence Berkeley National Laboratory"/>
            <person name="Harder C.B."/>
            <person name="Miyauchi S."/>
            <person name="Viragh M."/>
            <person name="Kuo A."/>
            <person name="Thoen E."/>
            <person name="Andreopoulos B."/>
            <person name="Lu D."/>
            <person name="Skrede I."/>
            <person name="Drula E."/>
            <person name="Henrissat B."/>
            <person name="Morin E."/>
            <person name="Kohler A."/>
            <person name="Barry K."/>
            <person name="LaButti K."/>
            <person name="Morin E."/>
            <person name="Salamov A."/>
            <person name="Lipzen A."/>
            <person name="Mereny Z."/>
            <person name="Hegedus B."/>
            <person name="Baldrian P."/>
            <person name="Stursova M."/>
            <person name="Weitz H."/>
            <person name="Taylor A."/>
            <person name="Grigoriev I.V."/>
            <person name="Nagy L.G."/>
            <person name="Martin F."/>
            <person name="Kauserud H."/>
        </authorList>
    </citation>
    <scope>NUCLEOTIDE SEQUENCE</scope>
    <source>
        <strain evidence="1">CBHHK182m</strain>
    </source>
</reference>